<dbReference type="RefSeq" id="WP_250139342.1">
    <property type="nucleotide sequence ID" value="NZ_JALIQP010000001.1"/>
</dbReference>
<reference evidence="2 3" key="1">
    <citation type="journal article" date="2019" name="Int. J. Syst. Evol. Microbiol.">
        <title>The Global Catalogue of Microorganisms (GCM) 10K type strain sequencing project: providing services to taxonomists for standard genome sequencing and annotation.</title>
        <authorList>
            <consortium name="The Broad Institute Genomics Platform"/>
            <consortium name="The Broad Institute Genome Sequencing Center for Infectious Disease"/>
            <person name="Wu L."/>
            <person name="Ma J."/>
        </authorList>
    </citation>
    <scope>NUCLEOTIDE SEQUENCE [LARGE SCALE GENOMIC DNA]</scope>
    <source>
        <strain evidence="2 3">WLHS5</strain>
    </source>
</reference>
<evidence type="ECO:0000256" key="1">
    <source>
        <dbReference type="SAM" id="Phobius"/>
    </source>
</evidence>
<sequence length="86" mass="9809">MIGVLDEYLPERITKTTLYHIVRWGLRIYIVSLLVIGAYSLLWVAELAGIIPEAWLSTIWIAIAAMGTVFLVLLIPLFYTTRSTKR</sequence>
<proteinExistence type="predicted"/>
<dbReference type="Proteomes" id="UP001595898">
    <property type="component" value="Unassembled WGS sequence"/>
</dbReference>
<organism evidence="2 3">
    <name type="scientific">Halosolutus amylolyticus</name>
    <dbReference type="NCBI Taxonomy" id="2932267"/>
    <lineage>
        <taxon>Archaea</taxon>
        <taxon>Methanobacteriati</taxon>
        <taxon>Methanobacteriota</taxon>
        <taxon>Stenosarchaea group</taxon>
        <taxon>Halobacteria</taxon>
        <taxon>Halobacteriales</taxon>
        <taxon>Natrialbaceae</taxon>
        <taxon>Halosolutus</taxon>
    </lineage>
</organism>
<keyword evidence="1" id="KW-0812">Transmembrane</keyword>
<protein>
    <submittedName>
        <fullName evidence="2">Uncharacterized protein</fullName>
    </submittedName>
</protein>
<gene>
    <name evidence="2" type="ORF">ACFO5R_04595</name>
</gene>
<name>A0ABD5PLA8_9EURY</name>
<keyword evidence="3" id="KW-1185">Reference proteome</keyword>
<evidence type="ECO:0000313" key="2">
    <source>
        <dbReference type="EMBL" id="MFC4541203.1"/>
    </source>
</evidence>
<comment type="caution">
    <text evidence="2">The sequence shown here is derived from an EMBL/GenBank/DDBJ whole genome shotgun (WGS) entry which is preliminary data.</text>
</comment>
<dbReference type="EMBL" id="JBHSFA010000002">
    <property type="protein sequence ID" value="MFC4541203.1"/>
    <property type="molecule type" value="Genomic_DNA"/>
</dbReference>
<evidence type="ECO:0000313" key="3">
    <source>
        <dbReference type="Proteomes" id="UP001595898"/>
    </source>
</evidence>
<feature type="transmembrane region" description="Helical" evidence="1">
    <location>
        <begin position="54"/>
        <end position="79"/>
    </location>
</feature>
<feature type="transmembrane region" description="Helical" evidence="1">
    <location>
        <begin position="21"/>
        <end position="42"/>
    </location>
</feature>
<accession>A0ABD5PLA8</accession>
<keyword evidence="1" id="KW-0472">Membrane</keyword>
<dbReference type="AlphaFoldDB" id="A0ABD5PLA8"/>
<keyword evidence="1" id="KW-1133">Transmembrane helix</keyword>